<comment type="similarity">
    <text evidence="3">Belongs to the enoyl-CoA hydratase/isomerase family.</text>
</comment>
<evidence type="ECO:0000256" key="4">
    <source>
        <dbReference type="ARBA" id="ARBA00022832"/>
    </source>
</evidence>
<evidence type="ECO:0000256" key="8">
    <source>
        <dbReference type="ARBA" id="ARBA00023140"/>
    </source>
</evidence>
<evidence type="ECO:0000256" key="5">
    <source>
        <dbReference type="ARBA" id="ARBA00022990"/>
    </source>
</evidence>
<organism evidence="10 11">
    <name type="scientific">Lineolata rhizophorae</name>
    <dbReference type="NCBI Taxonomy" id="578093"/>
    <lineage>
        <taxon>Eukaryota</taxon>
        <taxon>Fungi</taxon>
        <taxon>Dikarya</taxon>
        <taxon>Ascomycota</taxon>
        <taxon>Pezizomycotina</taxon>
        <taxon>Dothideomycetes</taxon>
        <taxon>Dothideomycetes incertae sedis</taxon>
        <taxon>Lineolatales</taxon>
        <taxon>Lineolataceae</taxon>
        <taxon>Lineolata</taxon>
    </lineage>
</organism>
<comment type="pathway">
    <text evidence="2">Lipid metabolism; fatty acid beta-oxidation.</text>
</comment>
<name>A0A6A6P3W9_9PEZI</name>
<dbReference type="GO" id="GO:0006635">
    <property type="term" value="P:fatty acid beta-oxidation"/>
    <property type="evidence" value="ECO:0007669"/>
    <property type="project" value="UniProtKB-UniPathway"/>
</dbReference>
<dbReference type="GO" id="GO:0051750">
    <property type="term" value="F:delta(3,5)-delta(2,4)-dienoyl-CoA isomerase activity"/>
    <property type="evidence" value="ECO:0007669"/>
    <property type="project" value="TreeGrafter"/>
</dbReference>
<evidence type="ECO:0000313" key="10">
    <source>
        <dbReference type="EMBL" id="KAF2458579.1"/>
    </source>
</evidence>
<dbReference type="GO" id="GO:0005739">
    <property type="term" value="C:mitochondrion"/>
    <property type="evidence" value="ECO:0007669"/>
    <property type="project" value="TreeGrafter"/>
</dbReference>
<dbReference type="InterPro" id="IPR045002">
    <property type="entry name" value="Ech1-like"/>
</dbReference>
<proteinExistence type="inferred from homology"/>
<dbReference type="GO" id="GO:0005777">
    <property type="term" value="C:peroxisome"/>
    <property type="evidence" value="ECO:0007669"/>
    <property type="project" value="UniProtKB-SubCell"/>
</dbReference>
<keyword evidence="6" id="KW-0843">Virulence</keyword>
<dbReference type="Gene3D" id="1.10.12.10">
    <property type="entry name" value="Lyase 2-enoyl-coa Hydratase, Chain A, domain 2"/>
    <property type="match status" value="1"/>
</dbReference>
<dbReference type="FunFam" id="1.10.12.10:FF:000004">
    <property type="entry name" value="Delta3,5-delta2,4-dienoyl-CoA isomerase"/>
    <property type="match status" value="1"/>
</dbReference>
<keyword evidence="9" id="KW-0413">Isomerase</keyword>
<dbReference type="PANTHER" id="PTHR43149:SF1">
    <property type="entry name" value="DELTA(3,5)-DELTA(2,4)-DIENOYL-COA ISOMERASE, MITOCHONDRIAL"/>
    <property type="match status" value="1"/>
</dbReference>
<dbReference type="Gene3D" id="3.90.226.10">
    <property type="entry name" value="2-enoyl-CoA Hydratase, Chain A, domain 1"/>
    <property type="match status" value="1"/>
</dbReference>
<dbReference type="OrthoDB" id="14970at2759"/>
<reference evidence="10" key="1">
    <citation type="journal article" date="2020" name="Stud. Mycol.">
        <title>101 Dothideomycetes genomes: a test case for predicting lifestyles and emergence of pathogens.</title>
        <authorList>
            <person name="Haridas S."/>
            <person name="Albert R."/>
            <person name="Binder M."/>
            <person name="Bloem J."/>
            <person name="Labutti K."/>
            <person name="Salamov A."/>
            <person name="Andreopoulos B."/>
            <person name="Baker S."/>
            <person name="Barry K."/>
            <person name="Bills G."/>
            <person name="Bluhm B."/>
            <person name="Cannon C."/>
            <person name="Castanera R."/>
            <person name="Culley D."/>
            <person name="Daum C."/>
            <person name="Ezra D."/>
            <person name="Gonzalez J."/>
            <person name="Henrissat B."/>
            <person name="Kuo A."/>
            <person name="Liang C."/>
            <person name="Lipzen A."/>
            <person name="Lutzoni F."/>
            <person name="Magnuson J."/>
            <person name="Mondo S."/>
            <person name="Nolan M."/>
            <person name="Ohm R."/>
            <person name="Pangilinan J."/>
            <person name="Park H.-J."/>
            <person name="Ramirez L."/>
            <person name="Alfaro M."/>
            <person name="Sun H."/>
            <person name="Tritt A."/>
            <person name="Yoshinaga Y."/>
            <person name="Zwiers L.-H."/>
            <person name="Turgeon B."/>
            <person name="Goodwin S."/>
            <person name="Spatafora J."/>
            <person name="Crous P."/>
            <person name="Grigoriev I."/>
        </authorList>
    </citation>
    <scope>NUCLEOTIDE SEQUENCE</scope>
    <source>
        <strain evidence="10">ATCC 16933</strain>
    </source>
</reference>
<evidence type="ECO:0000256" key="9">
    <source>
        <dbReference type="ARBA" id="ARBA00023235"/>
    </source>
</evidence>
<comment type="subcellular location">
    <subcellularLocation>
        <location evidence="1">Peroxisome</location>
    </subcellularLocation>
</comment>
<dbReference type="CDD" id="cd06558">
    <property type="entry name" value="crotonase-like"/>
    <property type="match status" value="1"/>
</dbReference>
<dbReference type="Proteomes" id="UP000799766">
    <property type="component" value="Unassembled WGS sequence"/>
</dbReference>
<dbReference type="InterPro" id="IPR029045">
    <property type="entry name" value="ClpP/crotonase-like_dom_sf"/>
</dbReference>
<evidence type="ECO:0000256" key="7">
    <source>
        <dbReference type="ARBA" id="ARBA00023098"/>
    </source>
</evidence>
<dbReference type="InterPro" id="IPR014748">
    <property type="entry name" value="Enoyl-CoA_hydra_C"/>
</dbReference>
<sequence>METRLGTSAIRLCLTSQLPGTQEFSFVNSIYSKVPFCLKFDIMAGETFKYQFFNVSFPEEHVAHVEINRQDKLNAFIEEMWLSMGKIFNRLSHDPNVRVIVLTGAGEKAYTAGLDVQAASEGMLSDSGDDPARKANNNRRYILEFQDCVSAIEKCEKPVITVLHGYAFGLAIDMSLCCDIRLCAATTQFCVKEVDIGVAADIGTLSRLPKAVASASWVKDVSLTARVFDAAEALRVGFVSSVHHDKQAAVKAALTLATKIASKSPVAVLGTKELINYSRDHSVADGLNYTAAWNSAMIQTNDVKGAFLSGLQKRKPTFEKL</sequence>
<keyword evidence="5" id="KW-0007">Acetylation</keyword>
<dbReference type="InterPro" id="IPR001753">
    <property type="entry name" value="Enoyl-CoA_hydra/iso"/>
</dbReference>
<evidence type="ECO:0000256" key="3">
    <source>
        <dbReference type="ARBA" id="ARBA00005254"/>
    </source>
</evidence>
<gene>
    <name evidence="10" type="ORF">BDY21DRAFT_340636</name>
</gene>
<keyword evidence="8" id="KW-0576">Peroxisome</keyword>
<accession>A0A6A6P3W9</accession>
<dbReference type="EMBL" id="MU001677">
    <property type="protein sequence ID" value="KAF2458579.1"/>
    <property type="molecule type" value="Genomic_DNA"/>
</dbReference>
<keyword evidence="11" id="KW-1185">Reference proteome</keyword>
<dbReference type="FunFam" id="3.90.226.10:FF:000024">
    <property type="entry name" value="Delta3,5-delta2,4-dienoyl-CoA isomerase"/>
    <property type="match status" value="1"/>
</dbReference>
<evidence type="ECO:0000256" key="2">
    <source>
        <dbReference type="ARBA" id="ARBA00005005"/>
    </source>
</evidence>
<dbReference type="Pfam" id="PF00378">
    <property type="entry name" value="ECH_1"/>
    <property type="match status" value="1"/>
</dbReference>
<dbReference type="PANTHER" id="PTHR43149">
    <property type="entry name" value="ENOYL-COA HYDRATASE"/>
    <property type="match status" value="1"/>
</dbReference>
<protein>
    <submittedName>
        <fullName evidence="10">ClpP/crotonase-like domain-containing protein</fullName>
    </submittedName>
</protein>
<keyword evidence="7" id="KW-0443">Lipid metabolism</keyword>
<evidence type="ECO:0000256" key="6">
    <source>
        <dbReference type="ARBA" id="ARBA00023026"/>
    </source>
</evidence>
<evidence type="ECO:0000313" key="11">
    <source>
        <dbReference type="Proteomes" id="UP000799766"/>
    </source>
</evidence>
<dbReference type="UniPathway" id="UPA00659"/>
<dbReference type="AlphaFoldDB" id="A0A6A6P3W9"/>
<dbReference type="SUPFAM" id="SSF52096">
    <property type="entry name" value="ClpP/crotonase"/>
    <property type="match status" value="1"/>
</dbReference>
<keyword evidence="4" id="KW-0276">Fatty acid metabolism</keyword>
<evidence type="ECO:0000256" key="1">
    <source>
        <dbReference type="ARBA" id="ARBA00004275"/>
    </source>
</evidence>